<evidence type="ECO:0000313" key="3">
    <source>
        <dbReference type="Proteomes" id="UP000807371"/>
    </source>
</evidence>
<dbReference type="Gene3D" id="2.50.20.20">
    <property type="match status" value="1"/>
</dbReference>
<feature type="region of interest" description="Disordered" evidence="1">
    <location>
        <begin position="34"/>
        <end position="54"/>
    </location>
</feature>
<feature type="compositionally biased region" description="Basic and acidic residues" evidence="1">
    <location>
        <begin position="38"/>
        <end position="49"/>
    </location>
</feature>
<dbReference type="PROSITE" id="PS51257">
    <property type="entry name" value="PROKAR_LIPOPROTEIN"/>
    <property type="match status" value="1"/>
</dbReference>
<comment type="caution">
    <text evidence="2">The sequence shown here is derived from an EMBL/GenBank/DDBJ whole genome shotgun (WGS) entry which is preliminary data.</text>
</comment>
<evidence type="ECO:0000313" key="2">
    <source>
        <dbReference type="EMBL" id="MBH5335434.1"/>
    </source>
</evidence>
<keyword evidence="3" id="KW-1185">Reference proteome</keyword>
<accession>A0ABS0NK07</accession>
<dbReference type="InterPro" id="IPR029046">
    <property type="entry name" value="LolA/LolB/LppX"/>
</dbReference>
<name>A0ABS0NK07_9ACTN</name>
<reference evidence="2 3" key="1">
    <citation type="submission" date="2020-09" db="EMBL/GenBank/DDBJ databases">
        <title>Biosynthesis of the nuclear factor of activated T cells inhibitor NFAT-133 and its congeners in Streptomyces pactum.</title>
        <authorList>
            <person name="Zhou W."/>
            <person name="Posri P."/>
            <person name="Abugrain M.E."/>
            <person name="Weisberg A.J."/>
            <person name="Chang J.H."/>
            <person name="Mahmud T."/>
        </authorList>
    </citation>
    <scope>NUCLEOTIDE SEQUENCE [LARGE SCALE GENOMIC DNA]</scope>
    <source>
        <strain evidence="2 3">ATCC 27456</strain>
    </source>
</reference>
<gene>
    <name evidence="2" type="ORF">IHE55_11740</name>
</gene>
<feature type="compositionally biased region" description="Low complexity" evidence="1">
    <location>
        <begin position="161"/>
        <end position="173"/>
    </location>
</feature>
<feature type="region of interest" description="Disordered" evidence="1">
    <location>
        <begin position="153"/>
        <end position="175"/>
    </location>
</feature>
<proteinExistence type="predicted"/>
<sequence>MGIGIRTGRGRGARAAGAALIAAVLCAGVAGCGSAESGAKKDGSTRKAAGEPGMSPVAAVRAAAEKNEKFTSFRYLMSGRSPEDGRVEGEGAMSLAEPHAMSLKLRVPDQGPDAAMEIRLIGDALYLDGGPAAAAEMDGKRWMKFDKSLLGGKDGKGAPGGAPAPSSAAGQADRNPAGEAALLSGSEDVKRAGEETIDGVRTTRYSGTITLDQMRESIKGEDAKVRERREKKLAEFEDLGVEKLSVDMWVATEEGHTKRFRMRGKGDQGPLDMTVTFLDVNKPVTVSVPPAGQTVDVADLAGGGEG</sequence>
<dbReference type="Proteomes" id="UP000807371">
    <property type="component" value="Unassembled WGS sequence"/>
</dbReference>
<dbReference type="SUPFAM" id="SSF89392">
    <property type="entry name" value="Prokaryotic lipoproteins and lipoprotein localization factors"/>
    <property type="match status" value="1"/>
</dbReference>
<dbReference type="RefSeq" id="WP_197988986.1">
    <property type="nucleotide sequence ID" value="NZ_JACYXC010000001.1"/>
</dbReference>
<evidence type="ECO:0000256" key="1">
    <source>
        <dbReference type="SAM" id="MobiDB-lite"/>
    </source>
</evidence>
<dbReference type="EMBL" id="JACYXC010000001">
    <property type="protein sequence ID" value="MBH5335434.1"/>
    <property type="molecule type" value="Genomic_DNA"/>
</dbReference>
<protein>
    <submittedName>
        <fullName evidence="2">DUF1396 domain-containing protein</fullName>
    </submittedName>
</protein>
<organism evidence="2 3">
    <name type="scientific">Streptomyces pactum</name>
    <dbReference type="NCBI Taxonomy" id="68249"/>
    <lineage>
        <taxon>Bacteria</taxon>
        <taxon>Bacillati</taxon>
        <taxon>Actinomycetota</taxon>
        <taxon>Actinomycetes</taxon>
        <taxon>Kitasatosporales</taxon>
        <taxon>Streptomycetaceae</taxon>
        <taxon>Streptomyces</taxon>
    </lineage>
</organism>